<accession>A0A024UVV1</accession>
<sequence length="413" mass="44570">MIRKSTSSPLNAILKGNVLAKMRSPTVLGALLLGSVVTATPATSSNDSPFWGRIYLRHGIAPIQYFRDSYGGTITGDECKFVTPSDKLGCFAFNASDIALITNTSFVVLDRGVCSFEVKSRNVQAAGAAGLLIVSDSEEVVRPVAHVDKGEIEIPTVMVRKSGGDQIRVAVNREDVFGRLIPMTCPQSVCGPHEPSHLAHLSSVVRGGYVHSSEKSDAEWEFLASTFGSPFLTHLLPVVEAMPSHACHTLDRDVTDRVVVVFVDDSSCSFLTKVSNAQLAGAASVLFVQTGGGPLTRPFVTDAWDAYNITIPSAMVSVKTARELLRHNSPVALKGDARVADAWEKIASLKNLAAWPARKNRRDAFLLDILKKHGHSSARRQAIRAHFTNVVGGSISSWDTIEAKLNEEGHDEL</sequence>
<dbReference type="GeneID" id="20077521"/>
<dbReference type="InterPro" id="IPR003137">
    <property type="entry name" value="PA_domain"/>
</dbReference>
<dbReference type="VEuPathDB" id="FungiDB:H310_00471"/>
<keyword evidence="1" id="KW-0732">Signal</keyword>
<dbReference type="InterPro" id="IPR046450">
    <property type="entry name" value="PA_dom_sf"/>
</dbReference>
<dbReference type="SUPFAM" id="SSF52025">
    <property type="entry name" value="PA domain"/>
    <property type="match status" value="2"/>
</dbReference>
<proteinExistence type="predicted"/>
<dbReference type="Gene3D" id="3.50.30.30">
    <property type="match status" value="2"/>
</dbReference>
<organism evidence="4">
    <name type="scientific">Aphanomyces invadans</name>
    <dbReference type="NCBI Taxonomy" id="157072"/>
    <lineage>
        <taxon>Eukaryota</taxon>
        <taxon>Sar</taxon>
        <taxon>Stramenopiles</taxon>
        <taxon>Oomycota</taxon>
        <taxon>Saprolegniomycetes</taxon>
        <taxon>Saprolegniales</taxon>
        <taxon>Verrucalvaceae</taxon>
        <taxon>Aphanomyces</taxon>
    </lineage>
</organism>
<dbReference type="RefSeq" id="XP_008861496.1">
    <property type="nucleotide sequence ID" value="XM_008863274.1"/>
</dbReference>
<dbReference type="AlphaFoldDB" id="A0A024UVV1"/>
<dbReference type="CDD" id="cd00538">
    <property type="entry name" value="PA"/>
    <property type="match status" value="1"/>
</dbReference>
<feature type="domain" description="PA" evidence="3">
    <location>
        <begin position="86"/>
        <end position="167"/>
    </location>
</feature>
<feature type="domain" description="PA" evidence="3">
    <location>
        <begin position="237"/>
        <end position="324"/>
    </location>
</feature>
<name>A0A024UVV1_9STRA</name>
<dbReference type="STRING" id="157072.A0A024UVV1"/>
<dbReference type="OrthoDB" id="10045365at2759"/>
<evidence type="ECO:0000313" key="4">
    <source>
        <dbReference type="EMBL" id="ETW10085.1"/>
    </source>
</evidence>
<dbReference type="PANTHER" id="PTHR22702">
    <property type="entry name" value="PROTEASE-ASSOCIATED DOMAIN-CONTAINING PROTEIN"/>
    <property type="match status" value="1"/>
</dbReference>
<protein>
    <recommendedName>
        <fullName evidence="3">PA domain-containing protein</fullName>
    </recommendedName>
</protein>
<dbReference type="PANTHER" id="PTHR22702:SF1">
    <property type="entry name" value="PROTEASE-ASSOCIATED DOMAIN-CONTAINING PROTEIN 1"/>
    <property type="match status" value="1"/>
</dbReference>
<dbReference type="eggNOG" id="ENOG502SBN2">
    <property type="taxonomic scope" value="Eukaryota"/>
</dbReference>
<dbReference type="EMBL" id="KI913952">
    <property type="protein sequence ID" value="ETW10085.1"/>
    <property type="molecule type" value="Genomic_DNA"/>
</dbReference>
<evidence type="ECO:0000256" key="2">
    <source>
        <dbReference type="ARBA" id="ARBA00023180"/>
    </source>
</evidence>
<dbReference type="Pfam" id="PF02225">
    <property type="entry name" value="PA"/>
    <property type="match status" value="2"/>
</dbReference>
<evidence type="ECO:0000259" key="3">
    <source>
        <dbReference type="Pfam" id="PF02225"/>
    </source>
</evidence>
<reference evidence="4" key="1">
    <citation type="submission" date="2013-12" db="EMBL/GenBank/DDBJ databases">
        <title>The Genome Sequence of Aphanomyces invadans NJM9701.</title>
        <authorList>
            <consortium name="The Broad Institute Genomics Platform"/>
            <person name="Russ C."/>
            <person name="Tyler B."/>
            <person name="van West P."/>
            <person name="Dieguez-Uribeondo J."/>
            <person name="Young S.K."/>
            <person name="Zeng Q."/>
            <person name="Gargeya S."/>
            <person name="Fitzgerald M."/>
            <person name="Abouelleil A."/>
            <person name="Alvarado L."/>
            <person name="Chapman S.B."/>
            <person name="Gainer-Dewar J."/>
            <person name="Goldberg J."/>
            <person name="Griggs A."/>
            <person name="Gujja S."/>
            <person name="Hansen M."/>
            <person name="Howarth C."/>
            <person name="Imamovic A."/>
            <person name="Ireland A."/>
            <person name="Larimer J."/>
            <person name="McCowan C."/>
            <person name="Murphy C."/>
            <person name="Pearson M."/>
            <person name="Poon T.W."/>
            <person name="Priest M."/>
            <person name="Roberts A."/>
            <person name="Saif S."/>
            <person name="Shea T."/>
            <person name="Sykes S."/>
            <person name="Wortman J."/>
            <person name="Nusbaum C."/>
            <person name="Birren B."/>
        </authorList>
    </citation>
    <scope>NUCLEOTIDE SEQUENCE [LARGE SCALE GENOMIC DNA]</scope>
    <source>
        <strain evidence="4">NJM9701</strain>
    </source>
</reference>
<gene>
    <name evidence="4" type="ORF">H310_00471</name>
</gene>
<evidence type="ECO:0000256" key="1">
    <source>
        <dbReference type="ARBA" id="ARBA00022729"/>
    </source>
</evidence>
<keyword evidence="2" id="KW-0325">Glycoprotein</keyword>